<dbReference type="PATRIC" id="fig|1409788.3.peg.218"/>
<keyword evidence="2" id="KW-1185">Reference proteome</keyword>
<comment type="caution">
    <text evidence="1">The sequence shown here is derived from an EMBL/GenBank/DDBJ whole genome shotgun (WGS) entry which is preliminary data.</text>
</comment>
<accession>A0A0L8VFK7</accession>
<sequence>MEAFVFICRYHFVKTKVMENRRLTNQFMKVWDQSREQRPDWGTSHAVAEKKFREASVEQFFKSMKKLDTDMLSVYSESDFLDELVLSQLRDLFLNAFSYRCEEIDQMFSPEMMRSTKNFIKQARNFDSELTVISVFQACRNVWIMNGLQLILGRCVELTPAIFAYSMLYPYTDNFVDDPLISPAEKLEFSQRFASRLAGNQVDPKNLQEEKIYQLVEQIENQYDRRQYPGVYDSLLGIHQAQTESMQLFQSNSVSEEEALRICLAKGGASVLADGYLIAGNLSEAEKVFLFGYGAYLQLLDDIQDVKEDLADGVMTAFSKVAQTRHLDRMVYKTYHFGEHVLSSSKPLLDRSELNFKALLQKSILLFFVESVAIDKQFYSQQFQDELERISPLSFSFVRSKRNFFTPKKHLLLERLEKLTSSSEVKNMMLSGD</sequence>
<gene>
    <name evidence="1" type="ORF">NC99_02110</name>
</gene>
<organism evidence="1 2">
    <name type="scientific">Sunxiuqinia dokdonensis</name>
    <dbReference type="NCBI Taxonomy" id="1409788"/>
    <lineage>
        <taxon>Bacteria</taxon>
        <taxon>Pseudomonadati</taxon>
        <taxon>Bacteroidota</taxon>
        <taxon>Bacteroidia</taxon>
        <taxon>Marinilabiliales</taxon>
        <taxon>Prolixibacteraceae</taxon>
        <taxon>Sunxiuqinia</taxon>
    </lineage>
</organism>
<dbReference type="Proteomes" id="UP000036958">
    <property type="component" value="Unassembled WGS sequence"/>
</dbReference>
<dbReference type="InterPro" id="IPR008949">
    <property type="entry name" value="Isoprenoid_synthase_dom_sf"/>
</dbReference>
<evidence type="ECO:0000313" key="1">
    <source>
        <dbReference type="EMBL" id="KOH46972.1"/>
    </source>
</evidence>
<evidence type="ECO:0000313" key="2">
    <source>
        <dbReference type="Proteomes" id="UP000036958"/>
    </source>
</evidence>
<protein>
    <submittedName>
        <fullName evidence="1">Uncharacterized protein</fullName>
    </submittedName>
</protein>
<proteinExistence type="predicted"/>
<dbReference type="SUPFAM" id="SSF48576">
    <property type="entry name" value="Terpenoid synthases"/>
    <property type="match status" value="1"/>
</dbReference>
<name>A0A0L8VFK7_9BACT</name>
<dbReference type="AlphaFoldDB" id="A0A0L8VFK7"/>
<dbReference type="EMBL" id="LGIA01000011">
    <property type="protein sequence ID" value="KOH46972.1"/>
    <property type="molecule type" value="Genomic_DNA"/>
</dbReference>
<reference evidence="2" key="1">
    <citation type="submission" date="2015-07" db="EMBL/GenBank/DDBJ databases">
        <title>Genome sequencing of Sunxiuqinia dokdonensis strain SK.</title>
        <authorList>
            <person name="Ahn S."/>
            <person name="Kim B.-C."/>
        </authorList>
    </citation>
    <scope>NUCLEOTIDE SEQUENCE [LARGE SCALE GENOMIC DNA]</scope>
    <source>
        <strain evidence="2">SK</strain>
    </source>
</reference>